<proteinExistence type="predicted"/>
<reference evidence="1 2" key="1">
    <citation type="submission" date="2021-03" db="EMBL/GenBank/DDBJ databases">
        <title>Sequencing the genomes of 1000 actinobacteria strains.</title>
        <authorList>
            <person name="Klenk H.-P."/>
        </authorList>
    </citation>
    <scope>NUCLEOTIDE SEQUENCE [LARGE SCALE GENOMIC DNA]</scope>
    <source>
        <strain evidence="1 2">DSM 41480</strain>
    </source>
</reference>
<sequence length="75" mass="8015">MVLRSELPVLDECGHVYVAGGGPAGECLRLNASASRLWRGAVGSLDEAAVAGLPEPSRRFLENLLARGVLGWRDR</sequence>
<gene>
    <name evidence="1" type="ORF">JO379_000791</name>
</gene>
<evidence type="ECO:0000313" key="2">
    <source>
        <dbReference type="Proteomes" id="UP001519291"/>
    </source>
</evidence>
<keyword evidence="2" id="KW-1185">Reference proteome</keyword>
<organism evidence="1 2">
    <name type="scientific">Streptomyces syringium</name>
    <dbReference type="NCBI Taxonomy" id="76729"/>
    <lineage>
        <taxon>Bacteria</taxon>
        <taxon>Bacillati</taxon>
        <taxon>Actinomycetota</taxon>
        <taxon>Actinomycetes</taxon>
        <taxon>Kitasatosporales</taxon>
        <taxon>Streptomycetaceae</taxon>
        <taxon>Streptomyces</taxon>
    </lineage>
</organism>
<dbReference type="RefSeq" id="WP_209513895.1">
    <property type="nucleotide sequence ID" value="NZ_JAGIOH010000001.1"/>
</dbReference>
<accession>A0ABS4XYK7</accession>
<protein>
    <recommendedName>
        <fullName evidence="3">Coenzyme PQQ synthesis protein D (PqqD)</fullName>
    </recommendedName>
</protein>
<dbReference type="Proteomes" id="UP001519291">
    <property type="component" value="Unassembled WGS sequence"/>
</dbReference>
<name>A0ABS4XYK7_9ACTN</name>
<dbReference type="GeneID" id="91567664"/>
<dbReference type="EMBL" id="JAGIOH010000001">
    <property type="protein sequence ID" value="MBP2401322.1"/>
    <property type="molecule type" value="Genomic_DNA"/>
</dbReference>
<comment type="caution">
    <text evidence="1">The sequence shown here is derived from an EMBL/GenBank/DDBJ whole genome shotgun (WGS) entry which is preliminary data.</text>
</comment>
<evidence type="ECO:0000313" key="1">
    <source>
        <dbReference type="EMBL" id="MBP2401322.1"/>
    </source>
</evidence>
<evidence type="ECO:0008006" key="3">
    <source>
        <dbReference type="Google" id="ProtNLM"/>
    </source>
</evidence>